<gene>
    <name evidence="2" type="ORF">ACE11A_15460</name>
</gene>
<evidence type="ECO:0000259" key="1">
    <source>
        <dbReference type="PROSITE" id="PS50943"/>
    </source>
</evidence>
<dbReference type="Pfam" id="PF13560">
    <property type="entry name" value="HTH_31"/>
    <property type="match status" value="1"/>
</dbReference>
<dbReference type="SUPFAM" id="SSF47413">
    <property type="entry name" value="lambda repressor-like DNA-binding domains"/>
    <property type="match status" value="1"/>
</dbReference>
<dbReference type="EMBL" id="JBHGBT010000013">
    <property type="protein sequence ID" value="MFB4195749.1"/>
    <property type="molecule type" value="Genomic_DNA"/>
</dbReference>
<keyword evidence="3" id="KW-1185">Reference proteome</keyword>
<organism evidence="2 3">
    <name type="scientific">Streptomyces carpaticus</name>
    <dbReference type="NCBI Taxonomy" id="285558"/>
    <lineage>
        <taxon>Bacteria</taxon>
        <taxon>Bacillati</taxon>
        <taxon>Actinomycetota</taxon>
        <taxon>Actinomycetes</taxon>
        <taxon>Kitasatosporales</taxon>
        <taxon>Streptomycetaceae</taxon>
        <taxon>Streptomyces</taxon>
    </lineage>
</organism>
<dbReference type="InterPro" id="IPR010982">
    <property type="entry name" value="Lambda_DNA-bd_dom_sf"/>
</dbReference>
<dbReference type="PROSITE" id="PS50943">
    <property type="entry name" value="HTH_CROC1"/>
    <property type="match status" value="1"/>
</dbReference>
<feature type="domain" description="HTH cro/C1-type" evidence="1">
    <location>
        <begin position="14"/>
        <end position="51"/>
    </location>
</feature>
<comment type="caution">
    <text evidence="2">The sequence shown here is derived from an EMBL/GenBank/DDBJ whole genome shotgun (WGS) entry which is preliminary data.</text>
</comment>
<evidence type="ECO:0000313" key="3">
    <source>
        <dbReference type="Proteomes" id="UP001577267"/>
    </source>
</evidence>
<name>A0ABV4ZP65_9ACTN</name>
<dbReference type="CDD" id="cd00093">
    <property type="entry name" value="HTH_XRE"/>
    <property type="match status" value="1"/>
</dbReference>
<dbReference type="InterPro" id="IPR043917">
    <property type="entry name" value="DUF5753"/>
</dbReference>
<dbReference type="RefSeq" id="WP_375063687.1">
    <property type="nucleotide sequence ID" value="NZ_JBHGBT010000013.1"/>
</dbReference>
<dbReference type="Pfam" id="PF19054">
    <property type="entry name" value="DUF5753"/>
    <property type="match status" value="1"/>
</dbReference>
<protein>
    <submittedName>
        <fullName evidence="2">Helix-turn-helix transcriptional regulator</fullName>
    </submittedName>
</protein>
<dbReference type="Gene3D" id="1.10.260.40">
    <property type="entry name" value="lambda repressor-like DNA-binding domains"/>
    <property type="match status" value="1"/>
</dbReference>
<dbReference type="Proteomes" id="UP001577267">
    <property type="component" value="Unassembled WGS sequence"/>
</dbReference>
<sequence>MDALRGMPDFAREMAHIRNAHNLTQDQLAESMGFARSYVANVENGNRLPSQAFTERLDGVLHMHGMFTRMRARLLDGISAIPEFFVPYAELEERATHITDFSAFLVMGMLQSRDYAAAIYRAANPDRSLEWIEPRLEKRLSRVHVLSRHDPLKLWCILDESVIRRRVGSRATMRGQVQHLLDLQEQYPTLTLQVLPFDTDTPAAGGSFTGLVVDGERQVYFEAGERGTMHTKPLLVERGWDRLDRLRAMALSPGQSITALHDVLGEI</sequence>
<dbReference type="InterPro" id="IPR001387">
    <property type="entry name" value="Cro/C1-type_HTH"/>
</dbReference>
<reference evidence="2 3" key="1">
    <citation type="submission" date="2024-09" db="EMBL/GenBank/DDBJ databases">
        <title>Draft genome sequence of multifaceted antimicrobials producing Streptomyces sp. strain FH1.</title>
        <authorList>
            <person name="Hassan F."/>
            <person name="Ali H."/>
            <person name="Hassan N."/>
            <person name="Nawaz A."/>
        </authorList>
    </citation>
    <scope>NUCLEOTIDE SEQUENCE [LARGE SCALE GENOMIC DNA]</scope>
    <source>
        <strain evidence="2 3">FH1</strain>
    </source>
</reference>
<evidence type="ECO:0000313" key="2">
    <source>
        <dbReference type="EMBL" id="MFB4195749.1"/>
    </source>
</evidence>
<proteinExistence type="predicted"/>
<accession>A0ABV4ZP65</accession>
<dbReference type="SMART" id="SM00530">
    <property type="entry name" value="HTH_XRE"/>
    <property type="match status" value="1"/>
</dbReference>